<keyword evidence="2 7" id="KW-0813">Transport</keyword>
<feature type="domain" description="ABC transmembrane type-1" evidence="8">
    <location>
        <begin position="137"/>
        <end position="318"/>
    </location>
</feature>
<evidence type="ECO:0000256" key="4">
    <source>
        <dbReference type="ARBA" id="ARBA00022692"/>
    </source>
</evidence>
<reference evidence="10 12" key="2">
    <citation type="submission" date="2017-02" db="EMBL/GenBank/DDBJ databases">
        <authorList>
            <person name="Peterson S.W."/>
        </authorList>
    </citation>
    <scope>NUCLEOTIDE SEQUENCE [LARGE SCALE GENOMIC DNA]</scope>
    <source>
        <strain evidence="10 12">DSM 9653</strain>
    </source>
</reference>
<evidence type="ECO:0000256" key="6">
    <source>
        <dbReference type="ARBA" id="ARBA00023136"/>
    </source>
</evidence>
<reference evidence="9 11" key="1">
    <citation type="submission" date="2015-10" db="EMBL/GenBank/DDBJ databases">
        <title>Draft genome of Bosea thiooxidans.</title>
        <authorList>
            <person name="Wang X."/>
        </authorList>
    </citation>
    <scope>NUCLEOTIDE SEQUENCE [LARGE SCALE GENOMIC DNA]</scope>
    <source>
        <strain evidence="9 11">CGMCC 9174</strain>
    </source>
</reference>
<dbReference type="Proteomes" id="UP000051562">
    <property type="component" value="Unassembled WGS sequence"/>
</dbReference>
<evidence type="ECO:0000256" key="5">
    <source>
        <dbReference type="ARBA" id="ARBA00022989"/>
    </source>
</evidence>
<protein>
    <submittedName>
        <fullName evidence="10">NitT/TauT family transport system permease protein</fullName>
    </submittedName>
</protein>
<dbReference type="EMBL" id="FUYX01000005">
    <property type="protein sequence ID" value="SKB79517.1"/>
    <property type="molecule type" value="Genomic_DNA"/>
</dbReference>
<keyword evidence="3" id="KW-1003">Cell membrane</keyword>
<evidence type="ECO:0000256" key="2">
    <source>
        <dbReference type="ARBA" id="ARBA00022448"/>
    </source>
</evidence>
<dbReference type="RefSeq" id="WP_055727228.1">
    <property type="nucleotide sequence ID" value="NZ_FUYX01000005.1"/>
</dbReference>
<evidence type="ECO:0000313" key="9">
    <source>
        <dbReference type="EMBL" id="KQK31462.1"/>
    </source>
</evidence>
<gene>
    <name evidence="9" type="ORF">ARD30_03405</name>
    <name evidence="10" type="ORF">SAMN05660750_02400</name>
</gene>
<dbReference type="PROSITE" id="PS50928">
    <property type="entry name" value="ABC_TM1"/>
    <property type="match status" value="1"/>
</dbReference>
<name>A0A0Q3PNQ4_9HYPH</name>
<dbReference type="CDD" id="cd06261">
    <property type="entry name" value="TM_PBP2"/>
    <property type="match status" value="1"/>
</dbReference>
<proteinExistence type="inferred from homology"/>
<evidence type="ECO:0000259" key="8">
    <source>
        <dbReference type="PROSITE" id="PS50928"/>
    </source>
</evidence>
<keyword evidence="11" id="KW-1185">Reference proteome</keyword>
<comment type="similarity">
    <text evidence="7">Belongs to the binding-protein-dependent transport system permease family.</text>
</comment>
<keyword evidence="5 7" id="KW-1133">Transmembrane helix</keyword>
<feature type="transmembrane region" description="Helical" evidence="7">
    <location>
        <begin position="143"/>
        <end position="163"/>
    </location>
</feature>
<dbReference type="Proteomes" id="UP000190130">
    <property type="component" value="Unassembled WGS sequence"/>
</dbReference>
<dbReference type="Gene3D" id="1.10.3720.10">
    <property type="entry name" value="MetI-like"/>
    <property type="match status" value="1"/>
</dbReference>
<organism evidence="9 11">
    <name type="scientific">Bosea thiooxidans</name>
    <dbReference type="NCBI Taxonomy" id="53254"/>
    <lineage>
        <taxon>Bacteria</taxon>
        <taxon>Pseudomonadati</taxon>
        <taxon>Pseudomonadota</taxon>
        <taxon>Alphaproteobacteria</taxon>
        <taxon>Hyphomicrobiales</taxon>
        <taxon>Boseaceae</taxon>
        <taxon>Bosea</taxon>
    </lineage>
</organism>
<feature type="transmembrane region" description="Helical" evidence="7">
    <location>
        <begin position="175"/>
        <end position="195"/>
    </location>
</feature>
<dbReference type="PANTHER" id="PTHR30151:SF0">
    <property type="entry name" value="ABC TRANSPORTER PERMEASE PROTEIN MJ0413-RELATED"/>
    <property type="match status" value="1"/>
</dbReference>
<feature type="transmembrane region" description="Helical" evidence="7">
    <location>
        <begin position="201"/>
        <end position="222"/>
    </location>
</feature>
<feature type="transmembrane region" description="Helical" evidence="7">
    <location>
        <begin position="21"/>
        <end position="45"/>
    </location>
</feature>
<feature type="transmembrane region" description="Helical" evidence="7">
    <location>
        <begin position="243"/>
        <end position="273"/>
    </location>
</feature>
<dbReference type="GO" id="GO:0055085">
    <property type="term" value="P:transmembrane transport"/>
    <property type="evidence" value="ECO:0007669"/>
    <property type="project" value="InterPro"/>
</dbReference>
<evidence type="ECO:0000256" key="7">
    <source>
        <dbReference type="RuleBase" id="RU363032"/>
    </source>
</evidence>
<dbReference type="InterPro" id="IPR035906">
    <property type="entry name" value="MetI-like_sf"/>
</dbReference>
<dbReference type="SUPFAM" id="SSF161098">
    <property type="entry name" value="MetI-like"/>
    <property type="match status" value="1"/>
</dbReference>
<keyword evidence="6 7" id="KW-0472">Membrane</keyword>
<evidence type="ECO:0000313" key="12">
    <source>
        <dbReference type="Proteomes" id="UP000190130"/>
    </source>
</evidence>
<dbReference type="InterPro" id="IPR000515">
    <property type="entry name" value="MetI-like"/>
</dbReference>
<evidence type="ECO:0000256" key="1">
    <source>
        <dbReference type="ARBA" id="ARBA00004651"/>
    </source>
</evidence>
<feature type="transmembrane region" description="Helical" evidence="7">
    <location>
        <begin position="57"/>
        <end position="75"/>
    </location>
</feature>
<dbReference type="Pfam" id="PF00528">
    <property type="entry name" value="BPD_transp_1"/>
    <property type="match status" value="1"/>
</dbReference>
<evidence type="ECO:0000256" key="3">
    <source>
        <dbReference type="ARBA" id="ARBA00022475"/>
    </source>
</evidence>
<sequence>MSGAGIAFEREGATRGIRWPFAAWWGTGLAGSAVWLGVAAVTVLWREVIPLPYGDAFAWICAAVAAVLFLGAVTGAPGRIGQRLRNAGPWAIALGLFLGLWEIVTAKTGRLPLPFFPSPQALVEVYVDEWPRLLDSVAASGWLLIRGFLFGALAGFSIGLAMGWWRRAGYWIHPVLRLIGPVPATAWLPIIFFVFPTSASASVFVIALASAFPVAVLTWSGIASVNRDYYDIARTLGASERFLILRVAVPAALPHLFVGLFMGLGSSFAVLVVAEMLGVKSGLGWYLSWAQGWGAYANLYAALLVMALACSTLITVLFRLRDRLLSWQKGMVRW</sequence>
<feature type="transmembrane region" description="Helical" evidence="7">
    <location>
        <begin position="293"/>
        <end position="318"/>
    </location>
</feature>
<accession>A0A0Q3PNQ4</accession>
<comment type="subcellular location">
    <subcellularLocation>
        <location evidence="1 7">Cell membrane</location>
        <topology evidence="1 7">Multi-pass membrane protein</topology>
    </subcellularLocation>
</comment>
<dbReference type="EMBL" id="LMAR01000023">
    <property type="protein sequence ID" value="KQK31462.1"/>
    <property type="molecule type" value="Genomic_DNA"/>
</dbReference>
<dbReference type="GO" id="GO:0005886">
    <property type="term" value="C:plasma membrane"/>
    <property type="evidence" value="ECO:0007669"/>
    <property type="project" value="UniProtKB-SubCell"/>
</dbReference>
<dbReference type="STRING" id="53254.SAMN05660750_02400"/>
<feature type="transmembrane region" description="Helical" evidence="7">
    <location>
        <begin position="87"/>
        <end position="104"/>
    </location>
</feature>
<evidence type="ECO:0000313" key="10">
    <source>
        <dbReference type="EMBL" id="SKB79517.1"/>
    </source>
</evidence>
<dbReference type="AlphaFoldDB" id="A0A0Q3PNQ4"/>
<evidence type="ECO:0000313" key="11">
    <source>
        <dbReference type="Proteomes" id="UP000051562"/>
    </source>
</evidence>
<keyword evidence="4 7" id="KW-0812">Transmembrane</keyword>
<dbReference type="PANTHER" id="PTHR30151">
    <property type="entry name" value="ALKANE SULFONATE ABC TRANSPORTER-RELATED, MEMBRANE SUBUNIT"/>
    <property type="match status" value="1"/>
</dbReference>
<dbReference type="OrthoDB" id="9804353at2"/>